<sequence>MDNKSPEAPIKDVEKGFQRTPDPAPNSDEHELTGKKIIVIMLGLMLAMFLVSLDRTIIATAVPQITNQFHSLADVGWYAGAYLMTSCATQLIFGRLYTFYSSKTVYLTSIVLFEVGSLICGAAPNSVALIVGRAIAGMASAGIMSGNIILITHTVPLRKRPIYIGLISAVFGVSSVVGPLLGGAFTANVSWRWCFYINLPIGAVSFVILLWVLHFPPVTPVSIRQQIDQLDPFGTLCFLPSIVCLLLALQWGGTTYAWQNGRIIALFVLAGVLFIAFIVIQIWKDDNATVPPRIIKHRSITLGMIYALCIGGSMITLVYFVPIWFQAIKGVSAVQSGIDTIPLVLSLVISSIVAGAVITRTGWYNPWMILCSVLTSIGAGLITTFGVDTGSAKWIGYQVLFGFGLGMGLQQAGLAAQAVLARKDVSTGVSLMFLAQSLGGAVFICVGQSVFNNKLVADLSQIPGVNPSIILATGATDIRSMVAPEDLPAVLVSYNQALVEAFIVGLAVSAFTIIPALGMEWKNVKKARRTVTEAETAKGGESK</sequence>
<gene>
    <name evidence="1" type="ORF">V1525DRAFT_339057</name>
</gene>
<organism evidence="1 2">
    <name type="scientific">Lipomyces kononenkoae</name>
    <name type="common">Yeast</name>
    <dbReference type="NCBI Taxonomy" id="34357"/>
    <lineage>
        <taxon>Eukaryota</taxon>
        <taxon>Fungi</taxon>
        <taxon>Dikarya</taxon>
        <taxon>Ascomycota</taxon>
        <taxon>Saccharomycotina</taxon>
        <taxon>Lipomycetes</taxon>
        <taxon>Lipomycetales</taxon>
        <taxon>Lipomycetaceae</taxon>
        <taxon>Lipomyces</taxon>
    </lineage>
</organism>
<protein>
    <submittedName>
        <fullName evidence="1">Major facilitator superfamily domain-containing protein</fullName>
    </submittedName>
</protein>
<comment type="caution">
    <text evidence="1">The sequence shown here is derived from an EMBL/GenBank/DDBJ whole genome shotgun (WGS) entry which is preliminary data.</text>
</comment>
<dbReference type="Proteomes" id="UP001433508">
    <property type="component" value="Unassembled WGS sequence"/>
</dbReference>
<evidence type="ECO:0000313" key="2">
    <source>
        <dbReference type="Proteomes" id="UP001433508"/>
    </source>
</evidence>
<proteinExistence type="predicted"/>
<name>A0ACC3T7L4_LIPKO</name>
<reference evidence="2" key="1">
    <citation type="journal article" date="2024" name="Front. Bioeng. Biotechnol.">
        <title>Genome-scale model development and genomic sequencing of the oleaginous clade Lipomyces.</title>
        <authorList>
            <person name="Czajka J.J."/>
            <person name="Han Y."/>
            <person name="Kim J."/>
            <person name="Mondo S.J."/>
            <person name="Hofstad B.A."/>
            <person name="Robles A."/>
            <person name="Haridas S."/>
            <person name="Riley R."/>
            <person name="LaButti K."/>
            <person name="Pangilinan J."/>
            <person name="Andreopoulos W."/>
            <person name="Lipzen A."/>
            <person name="Yan J."/>
            <person name="Wang M."/>
            <person name="Ng V."/>
            <person name="Grigoriev I.V."/>
            <person name="Spatafora J.W."/>
            <person name="Magnuson J.K."/>
            <person name="Baker S.E."/>
            <person name="Pomraning K.R."/>
        </authorList>
    </citation>
    <scope>NUCLEOTIDE SEQUENCE [LARGE SCALE GENOMIC DNA]</scope>
    <source>
        <strain evidence="2">CBS 7786</strain>
    </source>
</reference>
<dbReference type="EMBL" id="MU971345">
    <property type="protein sequence ID" value="KAK9239555.1"/>
    <property type="molecule type" value="Genomic_DNA"/>
</dbReference>
<keyword evidence="2" id="KW-1185">Reference proteome</keyword>
<evidence type="ECO:0000313" key="1">
    <source>
        <dbReference type="EMBL" id="KAK9239555.1"/>
    </source>
</evidence>
<accession>A0ACC3T7L4</accession>